<evidence type="ECO:0000313" key="1">
    <source>
        <dbReference type="EMBL" id="SIR14915.1"/>
    </source>
</evidence>
<evidence type="ECO:0000313" key="3">
    <source>
        <dbReference type="Proteomes" id="UP000185725"/>
    </source>
</evidence>
<dbReference type="EMBL" id="UFVS01000001">
    <property type="protein sequence ID" value="SUX41710.1"/>
    <property type="molecule type" value="Genomic_DNA"/>
</dbReference>
<organism evidence="2 4">
    <name type="scientific">Chryseobacterium indoltheticum</name>
    <dbReference type="NCBI Taxonomy" id="254"/>
    <lineage>
        <taxon>Bacteria</taxon>
        <taxon>Pseudomonadati</taxon>
        <taxon>Bacteroidota</taxon>
        <taxon>Flavobacteriia</taxon>
        <taxon>Flavobacteriales</taxon>
        <taxon>Weeksellaceae</taxon>
        <taxon>Chryseobacterium group</taxon>
        <taxon>Chryseobacterium</taxon>
    </lineage>
</organism>
<dbReference type="Proteomes" id="UP000185725">
    <property type="component" value="Unassembled WGS sequence"/>
</dbReference>
<evidence type="ECO:0000313" key="2">
    <source>
        <dbReference type="EMBL" id="SUX41710.1"/>
    </source>
</evidence>
<evidence type="ECO:0000313" key="4">
    <source>
        <dbReference type="Proteomes" id="UP000255231"/>
    </source>
</evidence>
<dbReference type="Proteomes" id="UP000255231">
    <property type="component" value="Unassembled WGS sequence"/>
</dbReference>
<proteinExistence type="predicted"/>
<reference evidence="1 3" key="1">
    <citation type="submission" date="2017-01" db="EMBL/GenBank/DDBJ databases">
        <authorList>
            <person name="Varghese N."/>
            <person name="Submissions S."/>
        </authorList>
    </citation>
    <scope>NUCLEOTIDE SEQUENCE [LARGE SCALE GENOMIC DNA]</scope>
    <source>
        <strain evidence="1 3">ATCC 27950</strain>
    </source>
</reference>
<dbReference type="EMBL" id="FTMF01000013">
    <property type="protein sequence ID" value="SIR14915.1"/>
    <property type="molecule type" value="Genomic_DNA"/>
</dbReference>
<reference evidence="2 4" key="2">
    <citation type="submission" date="2018-06" db="EMBL/GenBank/DDBJ databases">
        <authorList>
            <consortium name="Pathogen Informatics"/>
            <person name="Doyle S."/>
        </authorList>
    </citation>
    <scope>NUCLEOTIDE SEQUENCE [LARGE SCALE GENOMIC DNA]</scope>
    <source>
        <strain evidence="2 4">NCTC13560</strain>
    </source>
</reference>
<dbReference type="InterPro" id="IPR021958">
    <property type="entry name" value="DUF3575"/>
</dbReference>
<sequence>MMLKIIMKFTEKFLSKTLLIAFVFLLIKIKAQQTEIKLNAAFVPLTMLNVAIEKPLNKKFSIQAEGFISPWKSLYGKNMQFYMGTLEGRYYFDEVMKKWYIGAYGSIAAFNIQKWNYLRSTVVYDADGNPELLSNGNVRVTERYQKGLAFIFGISGGYHYSINDQWGLDIYAGIGATQSLYKGYFKDNNVRYDGAEGWNKSGEVIPTRGGVMLTYKLK</sequence>
<accession>A0A381F564</accession>
<dbReference type="AlphaFoldDB" id="A0A381F564"/>
<protein>
    <submittedName>
        <fullName evidence="2">Protein of uncharacterized function (DUF3575)</fullName>
    </submittedName>
</protein>
<name>A0A381F564_9FLAO</name>
<gene>
    <name evidence="2" type="ORF">NCTC13560_00510</name>
    <name evidence="1" type="ORF">SAMN05421682_11369</name>
</gene>
<dbReference type="Pfam" id="PF12099">
    <property type="entry name" value="DUF3575"/>
    <property type="match status" value="1"/>
</dbReference>
<keyword evidence="3" id="KW-1185">Reference proteome</keyword>